<dbReference type="EMBL" id="NUDP01000117">
    <property type="protein sequence ID" value="PEM65299.1"/>
    <property type="molecule type" value="Genomic_DNA"/>
</dbReference>
<dbReference type="GO" id="GO:0003700">
    <property type="term" value="F:DNA-binding transcription factor activity"/>
    <property type="evidence" value="ECO:0007669"/>
    <property type="project" value="InterPro"/>
</dbReference>
<dbReference type="GO" id="GO:0006352">
    <property type="term" value="P:DNA-templated transcription initiation"/>
    <property type="evidence" value="ECO:0007669"/>
    <property type="project" value="InterPro"/>
</dbReference>
<name>A0A2A8BYA6_9BACI</name>
<feature type="domain" description="RNA polymerase sigma-70 region 4" evidence="1">
    <location>
        <begin position="64"/>
        <end position="100"/>
    </location>
</feature>
<proteinExistence type="predicted"/>
<accession>A0A2A8BYA6</accession>
<evidence type="ECO:0000313" key="3">
    <source>
        <dbReference type="Proteomes" id="UP000219775"/>
    </source>
</evidence>
<sequence>MGTVNVDLKASERRLEAKYPLDTEAGVMKLLTNYHKVHEARYYTGDFGACDMLLDLEVSMSKLELDELQKQVIALHFYKDLTQAEVANRIGNTQQGVSYVVQTVVKQLAKYMQEGNEAA</sequence>
<evidence type="ECO:0000259" key="1">
    <source>
        <dbReference type="Pfam" id="PF04545"/>
    </source>
</evidence>
<dbReference type="RefSeq" id="WP_098129066.1">
    <property type="nucleotide sequence ID" value="NZ_NUDP01000117.1"/>
</dbReference>
<evidence type="ECO:0000313" key="2">
    <source>
        <dbReference type="EMBL" id="PEM65299.1"/>
    </source>
</evidence>
<dbReference type="Proteomes" id="UP000219775">
    <property type="component" value="Unassembled WGS sequence"/>
</dbReference>
<organism evidence="2 3">
    <name type="scientific">Bacillus pseudomycoides</name>
    <dbReference type="NCBI Taxonomy" id="64104"/>
    <lineage>
        <taxon>Bacteria</taxon>
        <taxon>Bacillati</taxon>
        <taxon>Bacillota</taxon>
        <taxon>Bacilli</taxon>
        <taxon>Bacillales</taxon>
        <taxon>Bacillaceae</taxon>
        <taxon>Bacillus</taxon>
        <taxon>Bacillus cereus group</taxon>
    </lineage>
</organism>
<reference evidence="2 3" key="1">
    <citation type="submission" date="2017-09" db="EMBL/GenBank/DDBJ databases">
        <title>Large-scale bioinformatics analysis of Bacillus genomes uncovers conserved roles of natural products in bacterial physiology.</title>
        <authorList>
            <consortium name="Agbiome Team Llc"/>
            <person name="Bleich R.M."/>
            <person name="Grubbs K.J."/>
            <person name="Santa Maria K.C."/>
            <person name="Allen S.E."/>
            <person name="Farag S."/>
            <person name="Shank E.A."/>
            <person name="Bowers A."/>
        </authorList>
    </citation>
    <scope>NUCLEOTIDE SEQUENCE [LARGE SCALE GENOMIC DNA]</scope>
    <source>
        <strain evidence="2 3">AFS009893</strain>
    </source>
</reference>
<comment type="caution">
    <text evidence="2">The sequence shown here is derived from an EMBL/GenBank/DDBJ whole genome shotgun (WGS) entry which is preliminary data.</text>
</comment>
<dbReference type="Pfam" id="PF04545">
    <property type="entry name" value="Sigma70_r4"/>
    <property type="match status" value="1"/>
</dbReference>
<dbReference type="SUPFAM" id="SSF88659">
    <property type="entry name" value="Sigma3 and sigma4 domains of RNA polymerase sigma factors"/>
    <property type="match status" value="1"/>
</dbReference>
<dbReference type="InterPro" id="IPR013324">
    <property type="entry name" value="RNA_pol_sigma_r3/r4-like"/>
</dbReference>
<gene>
    <name evidence="2" type="ORF">CN613_25480</name>
</gene>
<dbReference type="Gene3D" id="1.20.140.160">
    <property type="match status" value="1"/>
</dbReference>
<dbReference type="InterPro" id="IPR007630">
    <property type="entry name" value="RNA_pol_sigma70_r4"/>
</dbReference>
<protein>
    <submittedName>
        <fullName evidence="2">RNA polymerase subunit sigma-28</fullName>
    </submittedName>
</protein>
<dbReference type="AlphaFoldDB" id="A0A2A8BYA6"/>